<evidence type="ECO:0000256" key="4">
    <source>
        <dbReference type="ARBA" id="ARBA00023027"/>
    </source>
</evidence>
<keyword evidence="9" id="KW-1185">Reference proteome</keyword>
<evidence type="ECO:0000313" key="9">
    <source>
        <dbReference type="Proteomes" id="UP000715441"/>
    </source>
</evidence>
<evidence type="ECO:0000256" key="2">
    <source>
        <dbReference type="ARBA" id="ARBA00022605"/>
    </source>
</evidence>
<gene>
    <name evidence="8" type="ORF">HFP15_34730</name>
</gene>
<feature type="domain" description="D-isomer specific 2-hydroxyacid dehydrogenase NAD-binding" evidence="7">
    <location>
        <begin position="106"/>
        <end position="279"/>
    </location>
</feature>
<keyword evidence="2" id="KW-0028">Amino-acid biosynthesis</keyword>
<dbReference type="InterPro" id="IPR029752">
    <property type="entry name" value="D-isomer_DH_CS1"/>
</dbReference>
<dbReference type="EMBL" id="JAAXLS010000047">
    <property type="protein sequence ID" value="NKQ58030.1"/>
    <property type="molecule type" value="Genomic_DNA"/>
</dbReference>
<evidence type="ECO:0000256" key="1">
    <source>
        <dbReference type="ARBA" id="ARBA00005854"/>
    </source>
</evidence>
<reference evidence="8 9" key="1">
    <citation type="submission" date="2020-04" db="EMBL/GenBank/DDBJ databases">
        <title>Novel species.</title>
        <authorList>
            <person name="Teo W.F.A."/>
            <person name="Lipun K."/>
            <person name="Srisuk N."/>
            <person name="Duangmal K."/>
        </authorList>
    </citation>
    <scope>NUCLEOTIDE SEQUENCE [LARGE SCALE GENOMIC DNA]</scope>
    <source>
        <strain evidence="8 9">K13G38</strain>
    </source>
</reference>
<dbReference type="Pfam" id="PF02826">
    <property type="entry name" value="2-Hacid_dh_C"/>
    <property type="match status" value="1"/>
</dbReference>
<name>A0ABX1JI03_9PSEU</name>
<sequence length="326" mass="33669">MTRDRKKILCSAGMPELVATRLAAFGDVVPVADDELAAQAGECIAVAARASTRVSSAIIEAAPALRVIGRSGVGVDNVDVAAASGRGIPVVITPGATTAGVAEGAIALVLALAKRLPTLDHAVKGGTWATRDTADILDLAGSTLGVVGLGRVGRHVSRLALALGFTVLGHDPFPSPEIPDGMPLLDLTALLARCDVVVLAAALTGRSRAMIDAGILRNCRPGLVLVNVGRGELVSSLDDLHQALQAGRLGGVGLDVFPREPPETSHPLFRDERVLASPHALAFTRQGRVAIFEEMAEGMAEVLSGRRARHVADPAVYESRKGAVPS</sequence>
<comment type="similarity">
    <text evidence="1 5">Belongs to the D-isomer specific 2-hydroxyacid dehydrogenase family.</text>
</comment>
<evidence type="ECO:0000259" key="7">
    <source>
        <dbReference type="Pfam" id="PF02826"/>
    </source>
</evidence>
<dbReference type="Gene3D" id="3.40.50.720">
    <property type="entry name" value="NAD(P)-binding Rossmann-like Domain"/>
    <property type="match status" value="2"/>
</dbReference>
<proteinExistence type="inferred from homology"/>
<dbReference type="InterPro" id="IPR006139">
    <property type="entry name" value="D-isomer_2_OHA_DH_cat_dom"/>
</dbReference>
<dbReference type="PANTHER" id="PTHR42789">
    <property type="entry name" value="D-ISOMER SPECIFIC 2-HYDROXYACID DEHYDROGENASE FAMILY PROTEIN (AFU_ORTHOLOGUE AFUA_6G10090)"/>
    <property type="match status" value="1"/>
</dbReference>
<evidence type="ECO:0000256" key="5">
    <source>
        <dbReference type="RuleBase" id="RU003719"/>
    </source>
</evidence>
<dbReference type="RefSeq" id="WP_168521464.1">
    <property type="nucleotide sequence ID" value="NZ_JAAXLS010000047.1"/>
</dbReference>
<dbReference type="PROSITE" id="PS00065">
    <property type="entry name" value="D_2_HYDROXYACID_DH_1"/>
    <property type="match status" value="1"/>
</dbReference>
<feature type="domain" description="D-isomer specific 2-hydroxyacid dehydrogenase catalytic" evidence="6">
    <location>
        <begin position="33"/>
        <end position="311"/>
    </location>
</feature>
<dbReference type="Proteomes" id="UP000715441">
    <property type="component" value="Unassembled WGS sequence"/>
</dbReference>
<dbReference type="SUPFAM" id="SSF52283">
    <property type="entry name" value="Formate/glycerate dehydrogenase catalytic domain-like"/>
    <property type="match status" value="1"/>
</dbReference>
<organism evidence="8 9">
    <name type="scientific">Amycolatopsis acididurans</name>
    <dbReference type="NCBI Taxonomy" id="2724524"/>
    <lineage>
        <taxon>Bacteria</taxon>
        <taxon>Bacillati</taxon>
        <taxon>Actinomycetota</taxon>
        <taxon>Actinomycetes</taxon>
        <taxon>Pseudonocardiales</taxon>
        <taxon>Pseudonocardiaceae</taxon>
        <taxon>Amycolatopsis</taxon>
    </lineage>
</organism>
<dbReference type="Pfam" id="PF00389">
    <property type="entry name" value="2-Hacid_dh"/>
    <property type="match status" value="1"/>
</dbReference>
<comment type="caution">
    <text evidence="8">The sequence shown here is derived from an EMBL/GenBank/DDBJ whole genome shotgun (WGS) entry which is preliminary data.</text>
</comment>
<dbReference type="SUPFAM" id="SSF51735">
    <property type="entry name" value="NAD(P)-binding Rossmann-fold domains"/>
    <property type="match status" value="1"/>
</dbReference>
<dbReference type="InterPro" id="IPR050857">
    <property type="entry name" value="D-2-hydroxyacid_DH"/>
</dbReference>
<accession>A0ABX1JI03</accession>
<evidence type="ECO:0000313" key="8">
    <source>
        <dbReference type="EMBL" id="NKQ58030.1"/>
    </source>
</evidence>
<dbReference type="InterPro" id="IPR036291">
    <property type="entry name" value="NAD(P)-bd_dom_sf"/>
</dbReference>
<protein>
    <submittedName>
        <fullName evidence="8">Oxidoreductase</fullName>
    </submittedName>
</protein>
<keyword evidence="3 5" id="KW-0560">Oxidoreductase</keyword>
<dbReference type="PANTHER" id="PTHR42789:SF1">
    <property type="entry name" value="D-ISOMER SPECIFIC 2-HYDROXYACID DEHYDROGENASE FAMILY PROTEIN (AFU_ORTHOLOGUE AFUA_6G10090)"/>
    <property type="match status" value="1"/>
</dbReference>
<evidence type="ECO:0000259" key="6">
    <source>
        <dbReference type="Pfam" id="PF00389"/>
    </source>
</evidence>
<dbReference type="InterPro" id="IPR006140">
    <property type="entry name" value="D-isomer_DH_NAD-bd"/>
</dbReference>
<evidence type="ECO:0000256" key="3">
    <source>
        <dbReference type="ARBA" id="ARBA00023002"/>
    </source>
</evidence>
<keyword evidence="4" id="KW-0520">NAD</keyword>